<organism evidence="2 3">
    <name type="scientific">Polyporus arcularius HHB13444</name>
    <dbReference type="NCBI Taxonomy" id="1314778"/>
    <lineage>
        <taxon>Eukaryota</taxon>
        <taxon>Fungi</taxon>
        <taxon>Dikarya</taxon>
        <taxon>Basidiomycota</taxon>
        <taxon>Agaricomycotina</taxon>
        <taxon>Agaricomycetes</taxon>
        <taxon>Polyporales</taxon>
        <taxon>Polyporaceae</taxon>
        <taxon>Polyporus</taxon>
    </lineage>
</organism>
<evidence type="ECO:0000313" key="2">
    <source>
        <dbReference type="EMBL" id="TFK88033.1"/>
    </source>
</evidence>
<accession>A0A5C3PPT0</accession>
<name>A0A5C3PPT0_9APHY</name>
<dbReference type="EMBL" id="ML211128">
    <property type="protein sequence ID" value="TFK88033.1"/>
    <property type="molecule type" value="Genomic_DNA"/>
</dbReference>
<reference evidence="2 3" key="1">
    <citation type="journal article" date="2019" name="Nat. Ecol. Evol.">
        <title>Megaphylogeny resolves global patterns of mushroom evolution.</title>
        <authorList>
            <person name="Varga T."/>
            <person name="Krizsan K."/>
            <person name="Foldi C."/>
            <person name="Dima B."/>
            <person name="Sanchez-Garcia M."/>
            <person name="Sanchez-Ramirez S."/>
            <person name="Szollosi G.J."/>
            <person name="Szarkandi J.G."/>
            <person name="Papp V."/>
            <person name="Albert L."/>
            <person name="Andreopoulos W."/>
            <person name="Angelini C."/>
            <person name="Antonin V."/>
            <person name="Barry K.W."/>
            <person name="Bougher N.L."/>
            <person name="Buchanan P."/>
            <person name="Buyck B."/>
            <person name="Bense V."/>
            <person name="Catcheside P."/>
            <person name="Chovatia M."/>
            <person name="Cooper J."/>
            <person name="Damon W."/>
            <person name="Desjardin D."/>
            <person name="Finy P."/>
            <person name="Geml J."/>
            <person name="Haridas S."/>
            <person name="Hughes K."/>
            <person name="Justo A."/>
            <person name="Karasinski D."/>
            <person name="Kautmanova I."/>
            <person name="Kiss B."/>
            <person name="Kocsube S."/>
            <person name="Kotiranta H."/>
            <person name="LaButti K.M."/>
            <person name="Lechner B.E."/>
            <person name="Liimatainen K."/>
            <person name="Lipzen A."/>
            <person name="Lukacs Z."/>
            <person name="Mihaltcheva S."/>
            <person name="Morgado L.N."/>
            <person name="Niskanen T."/>
            <person name="Noordeloos M.E."/>
            <person name="Ohm R.A."/>
            <person name="Ortiz-Santana B."/>
            <person name="Ovrebo C."/>
            <person name="Racz N."/>
            <person name="Riley R."/>
            <person name="Savchenko A."/>
            <person name="Shiryaev A."/>
            <person name="Soop K."/>
            <person name="Spirin V."/>
            <person name="Szebenyi C."/>
            <person name="Tomsovsky M."/>
            <person name="Tulloss R.E."/>
            <person name="Uehling J."/>
            <person name="Grigoriev I.V."/>
            <person name="Vagvolgyi C."/>
            <person name="Papp T."/>
            <person name="Martin F.M."/>
            <person name="Miettinen O."/>
            <person name="Hibbett D.S."/>
            <person name="Nagy L.G."/>
        </authorList>
    </citation>
    <scope>NUCLEOTIDE SEQUENCE [LARGE SCALE GENOMIC DNA]</scope>
    <source>
        <strain evidence="2 3">HHB13444</strain>
    </source>
</reference>
<evidence type="ECO:0000313" key="3">
    <source>
        <dbReference type="Proteomes" id="UP000308197"/>
    </source>
</evidence>
<sequence>MVRAVAPLPFHYAVLRLDPEAMVKDLGLDDAATLNEVRQMSVKKYLVYLDWPDELPMAQVRWCRYRVSPIGTTLRPPDAAHGITSDMVVPIAPNKSHSDERRPVHPKSPFPYSNCYHWIQTSTSVRVRVHEEGVEHDGAIRLSPAEHSAIKDRFSEDFTHISSSRPRDFSPSAGPLQPAEASSAINRRLRTSTLPSESDDVSQRSPCGSSGDLFDCNQTGKSTMTAATSVSAAAMDVFGWDPDPATALIPLVDVWLDIEQHLKEHEIPSPLDLHEEIVQIKK</sequence>
<dbReference type="AlphaFoldDB" id="A0A5C3PPT0"/>
<keyword evidence="3" id="KW-1185">Reference proteome</keyword>
<dbReference type="STRING" id="1314778.A0A5C3PPT0"/>
<proteinExistence type="predicted"/>
<dbReference type="Proteomes" id="UP000308197">
    <property type="component" value="Unassembled WGS sequence"/>
</dbReference>
<protein>
    <submittedName>
        <fullName evidence="2">Uncharacterized protein</fullName>
    </submittedName>
</protein>
<evidence type="ECO:0000256" key="1">
    <source>
        <dbReference type="SAM" id="MobiDB-lite"/>
    </source>
</evidence>
<dbReference type="InParanoid" id="A0A5C3PPT0"/>
<gene>
    <name evidence="2" type="ORF">K466DRAFT_489753</name>
</gene>
<feature type="region of interest" description="Disordered" evidence="1">
    <location>
        <begin position="161"/>
        <end position="212"/>
    </location>
</feature>